<evidence type="ECO:0000313" key="3">
    <source>
        <dbReference type="EMBL" id="CAK0766127.1"/>
    </source>
</evidence>
<evidence type="ECO:0000256" key="1">
    <source>
        <dbReference type="SAM" id="Coils"/>
    </source>
</evidence>
<feature type="coiled-coil region" evidence="1">
    <location>
        <begin position="231"/>
        <end position="269"/>
    </location>
</feature>
<dbReference type="EMBL" id="CAUYUE010000004">
    <property type="protein sequence ID" value="CAK0766127.1"/>
    <property type="molecule type" value="Genomic_DNA"/>
</dbReference>
<feature type="region of interest" description="Disordered" evidence="2">
    <location>
        <begin position="1"/>
        <end position="26"/>
    </location>
</feature>
<evidence type="ECO:0000313" key="4">
    <source>
        <dbReference type="Proteomes" id="UP001314263"/>
    </source>
</evidence>
<reference evidence="3 4" key="1">
    <citation type="submission" date="2023-10" db="EMBL/GenBank/DDBJ databases">
        <authorList>
            <person name="Maclean D."/>
            <person name="Macfadyen A."/>
        </authorList>
    </citation>
    <scope>NUCLEOTIDE SEQUENCE [LARGE SCALE GENOMIC DNA]</scope>
</reference>
<name>A0AAV1HZF1_9CHLO</name>
<comment type="caution">
    <text evidence="3">The sequence shown here is derived from an EMBL/GenBank/DDBJ whole genome shotgun (WGS) entry which is preliminary data.</text>
</comment>
<dbReference type="AlphaFoldDB" id="A0AAV1HZF1"/>
<proteinExistence type="predicted"/>
<sequence>MPERCQLPSTEDERQKRIPGGDPLQNSHVAQLCTRLRANSRDFEADGRVLRLKQYVPSDLLPGHMDAILSALAANTRVEVMYIQNFEWGMLDAQLHHLGKVLTNKRIWALNVGENFQTTSQAWDDFTRTLEATAVAHLYVSEQHLRNTDMKTRMRDAIRINRRAGPDRSPEVIRRVGNMWWNPKVQTERRVTRATFESTMAALRRQCLKAHASRSRLHRIEAEHAAALRHAEQASRDCAAAERAAAQCMEAERASVERLQSYIERLQQVIA</sequence>
<gene>
    <name evidence="3" type="ORF">CVIRNUC_003327</name>
</gene>
<organism evidence="3 4">
    <name type="scientific">Coccomyxa viridis</name>
    <dbReference type="NCBI Taxonomy" id="1274662"/>
    <lineage>
        <taxon>Eukaryota</taxon>
        <taxon>Viridiplantae</taxon>
        <taxon>Chlorophyta</taxon>
        <taxon>core chlorophytes</taxon>
        <taxon>Trebouxiophyceae</taxon>
        <taxon>Trebouxiophyceae incertae sedis</taxon>
        <taxon>Coccomyxaceae</taxon>
        <taxon>Coccomyxa</taxon>
    </lineage>
</organism>
<keyword evidence="4" id="KW-1185">Reference proteome</keyword>
<protein>
    <submittedName>
        <fullName evidence="3">Uncharacterized protein</fullName>
    </submittedName>
</protein>
<evidence type="ECO:0000256" key="2">
    <source>
        <dbReference type="SAM" id="MobiDB-lite"/>
    </source>
</evidence>
<keyword evidence="1" id="KW-0175">Coiled coil</keyword>
<dbReference type="Proteomes" id="UP001314263">
    <property type="component" value="Unassembled WGS sequence"/>
</dbReference>
<accession>A0AAV1HZF1</accession>